<reference evidence="3" key="1">
    <citation type="submission" date="2016-10" db="EMBL/GenBank/DDBJ databases">
        <authorList>
            <person name="Varghese N."/>
            <person name="Submissions S."/>
        </authorList>
    </citation>
    <scope>NUCLEOTIDE SEQUENCE [LARGE SCALE GENOMIC DNA]</scope>
    <source>
        <strain evidence="3">DSM 11526</strain>
    </source>
</reference>
<accession>A0A1H3Y7M8</accession>
<dbReference type="Proteomes" id="UP000242469">
    <property type="component" value="Unassembled WGS sequence"/>
</dbReference>
<evidence type="ECO:0000313" key="2">
    <source>
        <dbReference type="EMBL" id="SEA07510.1"/>
    </source>
</evidence>
<organism evidence="2 3">
    <name type="scientific">Marinobacterium iners DSM 11526</name>
    <dbReference type="NCBI Taxonomy" id="1122198"/>
    <lineage>
        <taxon>Bacteria</taxon>
        <taxon>Pseudomonadati</taxon>
        <taxon>Pseudomonadota</taxon>
        <taxon>Gammaproteobacteria</taxon>
        <taxon>Oceanospirillales</taxon>
        <taxon>Oceanospirillaceae</taxon>
        <taxon>Marinobacterium</taxon>
    </lineage>
</organism>
<dbReference type="STRING" id="1122198.SAMN02745729_101395"/>
<dbReference type="RefSeq" id="WP_091822256.1">
    <property type="nucleotide sequence ID" value="NZ_FNRJ01000001.1"/>
</dbReference>
<evidence type="ECO:0000313" key="3">
    <source>
        <dbReference type="Proteomes" id="UP000242469"/>
    </source>
</evidence>
<dbReference type="AlphaFoldDB" id="A0A1H3Y7M8"/>
<dbReference type="OrthoDB" id="5763254at2"/>
<keyword evidence="3" id="KW-1185">Reference proteome</keyword>
<keyword evidence="1" id="KW-0732">Signal</keyword>
<proteinExistence type="predicted"/>
<name>A0A1H3Y7M8_9GAMM</name>
<dbReference type="EMBL" id="FNRJ01000001">
    <property type="protein sequence ID" value="SEA07510.1"/>
    <property type="molecule type" value="Genomic_DNA"/>
</dbReference>
<feature type="chain" id="PRO_5017360060" evidence="1">
    <location>
        <begin position="34"/>
        <end position="511"/>
    </location>
</feature>
<evidence type="ECO:0000256" key="1">
    <source>
        <dbReference type="SAM" id="SignalP"/>
    </source>
</evidence>
<sequence length="511" mass="54695">MKKTINKTAFVSKPVAAAVGLAMGALVAANAQAVSISNDGIGEVLLFPYYTVNNGYNTNINITNTTADTVAFKIRFRESENSRDARDFNVVLSPYDVWNASIVKTAQGGARVQTFDTSCTVGKLTPSAEFNVPGVDFTNADFVDGNADTGRTGLERTTEGHIEVISMGRIIGGTQTQVDDSIAYYAKHVNGTPRDCDVVRDLMINDITTARDQFVAPINALKGSVTFQNVNSGKQITSEPTVLADFYNPASSTDNLVVLPSTQAPGLHDVVPAEAYWLSEVTGSTAMATFDATSSSQNVDAVSALLMRKSIVNQYSVNPFNEAKTDWVVTFPTKHYYVDERNPLANVVDPVSYYPAYSHQVGDDAAVAPFNKTFQQSTDGSVAACAEVGVDFTYFNREEAEASVDNPGFSPASVADSQSLCKETQIVTFDNSNLFGAHGAVGVNVAADGFQSGWMNMIFNDSRTLTDGNITLDGYPVTGFSATTLENGVGSEGILNYGFSANHGYTRDESL</sequence>
<gene>
    <name evidence="2" type="ORF">SAMN02745729_101395</name>
</gene>
<feature type="signal peptide" evidence="1">
    <location>
        <begin position="1"/>
        <end position="33"/>
    </location>
</feature>
<protein>
    <submittedName>
        <fullName evidence="2">Uncharacterized protein</fullName>
    </submittedName>
</protein>